<sequence>MVRELNFTIPEMRLTVPFVAELYIKMSRFTNAKESQKYS</sequence>
<name>A0A383ESZ9_9ZZZZ</name>
<dbReference type="AlphaFoldDB" id="A0A383ESZ9"/>
<accession>A0A383ESZ9</accession>
<organism evidence="1">
    <name type="scientific">marine metagenome</name>
    <dbReference type="NCBI Taxonomy" id="408172"/>
    <lineage>
        <taxon>unclassified sequences</taxon>
        <taxon>metagenomes</taxon>
        <taxon>ecological metagenomes</taxon>
    </lineage>
</organism>
<reference evidence="1" key="1">
    <citation type="submission" date="2018-05" db="EMBL/GenBank/DDBJ databases">
        <authorList>
            <person name="Lanie J.A."/>
            <person name="Ng W.-L."/>
            <person name="Kazmierczak K.M."/>
            <person name="Andrzejewski T.M."/>
            <person name="Davidsen T.M."/>
            <person name="Wayne K.J."/>
            <person name="Tettelin H."/>
            <person name="Glass J.I."/>
            <person name="Rusch D."/>
            <person name="Podicherti R."/>
            <person name="Tsui H.-C.T."/>
            <person name="Winkler M.E."/>
        </authorList>
    </citation>
    <scope>NUCLEOTIDE SEQUENCE</scope>
</reference>
<gene>
    <name evidence="1" type="ORF">METZ01_LOCUS512623</name>
</gene>
<dbReference type="EMBL" id="UINC01228454">
    <property type="protein sequence ID" value="SVE59769.1"/>
    <property type="molecule type" value="Genomic_DNA"/>
</dbReference>
<evidence type="ECO:0000313" key="1">
    <source>
        <dbReference type="EMBL" id="SVE59769.1"/>
    </source>
</evidence>
<proteinExistence type="predicted"/>
<protein>
    <submittedName>
        <fullName evidence="1">Uncharacterized protein</fullName>
    </submittedName>
</protein>